<evidence type="ECO:0000259" key="2">
    <source>
        <dbReference type="Pfam" id="PF05168"/>
    </source>
</evidence>
<organism evidence="3 4">
    <name type="scientific">Azospirillum oleiclasticum</name>
    <dbReference type="NCBI Taxonomy" id="2735135"/>
    <lineage>
        <taxon>Bacteria</taxon>
        <taxon>Pseudomonadati</taxon>
        <taxon>Pseudomonadota</taxon>
        <taxon>Alphaproteobacteria</taxon>
        <taxon>Rhodospirillales</taxon>
        <taxon>Azospirillaceae</taxon>
        <taxon>Azospirillum</taxon>
    </lineage>
</organism>
<evidence type="ECO:0000256" key="1">
    <source>
        <dbReference type="ARBA" id="ARBA00038248"/>
    </source>
</evidence>
<dbReference type="InterPro" id="IPR052226">
    <property type="entry name" value="UPF0332_toxin"/>
</dbReference>
<comment type="similarity">
    <text evidence="1">Belongs to the UPF0332 family.</text>
</comment>
<name>A0ABX2T483_9PROT</name>
<accession>A0ABX2T483</accession>
<dbReference type="PANTHER" id="PTHR36565">
    <property type="entry name" value="UPF0332 PROTEIN TM_1000"/>
    <property type="match status" value="1"/>
</dbReference>
<feature type="domain" description="HEPN" evidence="2">
    <location>
        <begin position="5"/>
        <end position="122"/>
    </location>
</feature>
<sequence>MTPEAQRYLEKAARCLDYARRNLSVGLGNDAARNAYLAAFHAAQALIFECTGKVAKSHQGVHAEFHRLSRDEPAFDPESRRFLSQAYSLKAVADYELGPDAEIPPDRAAAALDRARSVVDVVMKVLDAER</sequence>
<comment type="caution">
    <text evidence="3">The sequence shown here is derived from an EMBL/GenBank/DDBJ whole genome shotgun (WGS) entry which is preliminary data.</text>
</comment>
<protein>
    <submittedName>
        <fullName evidence="3">HEPN domain-containing protein</fullName>
    </submittedName>
</protein>
<gene>
    <name evidence="3" type="ORF">HND93_00110</name>
</gene>
<proteinExistence type="inferred from homology"/>
<evidence type="ECO:0000313" key="3">
    <source>
        <dbReference type="EMBL" id="NYZ18097.1"/>
    </source>
</evidence>
<dbReference type="Pfam" id="PF05168">
    <property type="entry name" value="HEPN"/>
    <property type="match status" value="1"/>
</dbReference>
<dbReference type="RefSeq" id="WP_180279871.1">
    <property type="nucleotide sequence ID" value="NZ_JABFDB010000001.1"/>
</dbReference>
<evidence type="ECO:0000313" key="4">
    <source>
        <dbReference type="Proteomes" id="UP000584642"/>
    </source>
</evidence>
<dbReference type="PANTHER" id="PTHR36565:SF1">
    <property type="entry name" value="UPF0332 PROTEIN TM_1000"/>
    <property type="match status" value="1"/>
</dbReference>
<dbReference type="InterPro" id="IPR007842">
    <property type="entry name" value="HEPN_dom"/>
</dbReference>
<reference evidence="3 4" key="1">
    <citation type="submission" date="2020-05" db="EMBL/GenBank/DDBJ databases">
        <title>Azospirillum oleiclasticum sp. nov, a nitrogen-fixing and heavy crude oil-emulsifying bacterium isolated from the crude oil of Yumen Oilfield.</title>
        <authorList>
            <person name="Wu D."/>
            <person name="Cai M."/>
            <person name="Zhang X."/>
        </authorList>
    </citation>
    <scope>NUCLEOTIDE SEQUENCE [LARGE SCALE GENOMIC DNA]</scope>
    <source>
        <strain evidence="3 4">ROY-1-1-2</strain>
    </source>
</reference>
<dbReference type="Gene3D" id="1.20.120.330">
    <property type="entry name" value="Nucleotidyltransferases domain 2"/>
    <property type="match status" value="1"/>
</dbReference>
<dbReference type="EMBL" id="JABFDB010000001">
    <property type="protein sequence ID" value="NYZ18097.1"/>
    <property type="molecule type" value="Genomic_DNA"/>
</dbReference>
<keyword evidence="4" id="KW-1185">Reference proteome</keyword>
<dbReference type="Proteomes" id="UP000584642">
    <property type="component" value="Unassembled WGS sequence"/>
</dbReference>